<sequence>MKIPTLVCIAFTVTLLSSMTQINSTGIKPQSTKPPCTTIDIT</sequence>
<protein>
    <submittedName>
        <fullName evidence="2">Uncharacterized protein</fullName>
    </submittedName>
</protein>
<organism evidence="2">
    <name type="scientific">Brassica campestris</name>
    <name type="common">Field mustard</name>
    <dbReference type="NCBI Taxonomy" id="3711"/>
    <lineage>
        <taxon>Eukaryota</taxon>
        <taxon>Viridiplantae</taxon>
        <taxon>Streptophyta</taxon>
        <taxon>Embryophyta</taxon>
        <taxon>Tracheophyta</taxon>
        <taxon>Spermatophyta</taxon>
        <taxon>Magnoliopsida</taxon>
        <taxon>eudicotyledons</taxon>
        <taxon>Gunneridae</taxon>
        <taxon>Pentapetalae</taxon>
        <taxon>rosids</taxon>
        <taxon>malvids</taxon>
        <taxon>Brassicales</taxon>
        <taxon>Brassicaceae</taxon>
        <taxon>Brassiceae</taxon>
        <taxon>Brassica</taxon>
    </lineage>
</organism>
<keyword evidence="1" id="KW-0732">Signal</keyword>
<gene>
    <name evidence="2" type="ORF">BRAA09T36036Z</name>
</gene>
<dbReference type="AlphaFoldDB" id="A0A3P5Y7L6"/>
<accession>A0A3P5Y7L6</accession>
<feature type="chain" id="PRO_5017998032" evidence="1">
    <location>
        <begin position="25"/>
        <end position="42"/>
    </location>
</feature>
<proteinExistence type="predicted"/>
<feature type="signal peptide" evidence="1">
    <location>
        <begin position="1"/>
        <end position="24"/>
    </location>
</feature>
<reference evidence="2" key="1">
    <citation type="submission" date="2018-11" db="EMBL/GenBank/DDBJ databases">
        <authorList>
            <consortium name="Genoscope - CEA"/>
            <person name="William W."/>
        </authorList>
    </citation>
    <scope>NUCLEOTIDE SEQUENCE</scope>
</reference>
<evidence type="ECO:0000313" key="2">
    <source>
        <dbReference type="EMBL" id="VDC58425.1"/>
    </source>
</evidence>
<dbReference type="EMBL" id="LR031568">
    <property type="protein sequence ID" value="VDC58425.1"/>
    <property type="molecule type" value="Genomic_DNA"/>
</dbReference>
<evidence type="ECO:0000256" key="1">
    <source>
        <dbReference type="SAM" id="SignalP"/>
    </source>
</evidence>
<name>A0A3P5Y7L6_BRACM</name>